<dbReference type="InterPro" id="IPR008248">
    <property type="entry name" value="CheB-like"/>
</dbReference>
<dbReference type="SUPFAM" id="SSF52738">
    <property type="entry name" value="Methylesterase CheB, C-terminal domain"/>
    <property type="match status" value="1"/>
</dbReference>
<organism evidence="9 10">
    <name type="scientific">Rhodohalobacter barkolensis</name>
    <dbReference type="NCBI Taxonomy" id="2053187"/>
    <lineage>
        <taxon>Bacteria</taxon>
        <taxon>Pseudomonadati</taxon>
        <taxon>Balneolota</taxon>
        <taxon>Balneolia</taxon>
        <taxon>Balneolales</taxon>
        <taxon>Balneolaceae</taxon>
        <taxon>Rhodohalobacter</taxon>
    </lineage>
</organism>
<dbReference type="OrthoDB" id="1524092at2"/>
<evidence type="ECO:0000256" key="4">
    <source>
        <dbReference type="ARBA" id="ARBA00039140"/>
    </source>
</evidence>
<dbReference type="EC" id="3.1.1.61" evidence="4"/>
<dbReference type="EMBL" id="PISP01000001">
    <property type="protein sequence ID" value="PKD44983.1"/>
    <property type="molecule type" value="Genomic_DNA"/>
</dbReference>
<dbReference type="AlphaFoldDB" id="A0A2N0VLA5"/>
<dbReference type="Pfam" id="PF01339">
    <property type="entry name" value="CheB_methylest"/>
    <property type="match status" value="1"/>
</dbReference>
<dbReference type="PROSITE" id="PS50110">
    <property type="entry name" value="RESPONSE_REGULATORY"/>
    <property type="match status" value="1"/>
</dbReference>
<dbReference type="RefSeq" id="WP_101072316.1">
    <property type="nucleotide sequence ID" value="NZ_PISP01000001.1"/>
</dbReference>
<dbReference type="Pfam" id="PF00072">
    <property type="entry name" value="Response_reg"/>
    <property type="match status" value="1"/>
</dbReference>
<keyword evidence="3" id="KW-0378">Hydrolase</keyword>
<dbReference type="GO" id="GO:0005737">
    <property type="term" value="C:cytoplasm"/>
    <property type="evidence" value="ECO:0007669"/>
    <property type="project" value="InterPro"/>
</dbReference>
<evidence type="ECO:0000256" key="3">
    <source>
        <dbReference type="ARBA" id="ARBA00022801"/>
    </source>
</evidence>
<evidence type="ECO:0000259" key="8">
    <source>
        <dbReference type="PROSITE" id="PS50122"/>
    </source>
</evidence>
<dbReference type="InterPro" id="IPR035909">
    <property type="entry name" value="CheB_C"/>
</dbReference>
<dbReference type="InterPro" id="IPR001789">
    <property type="entry name" value="Sig_transdc_resp-reg_receiver"/>
</dbReference>
<gene>
    <name evidence="9" type="ORF">CWD77_05855</name>
</gene>
<protein>
    <recommendedName>
        <fullName evidence="4">protein-glutamate methylesterase</fullName>
        <ecNumber evidence="4">3.1.1.61</ecNumber>
    </recommendedName>
</protein>
<evidence type="ECO:0000256" key="6">
    <source>
        <dbReference type="PROSITE-ProRule" id="PRU00169"/>
    </source>
</evidence>
<dbReference type="Gene3D" id="3.40.50.2300">
    <property type="match status" value="1"/>
</dbReference>
<evidence type="ECO:0000256" key="5">
    <source>
        <dbReference type="ARBA" id="ARBA00048267"/>
    </source>
</evidence>
<sequence length="366" mass="39977">MENVTVLLLDPNQTLVNTLSDLIHRDEDLVLGKAMTTDQIVDIDQLLNEQNPGVIVLGIDSPVSKEMDLFEYLRKEYSHLPVLVMTPHSRTGAEIALTSLKKGAVEYIVKTTILSGSLLSDEHFNGRLVPVLKAVPRLNRNILVAGTFVDEAVKAVHPVSNDFFKDAENRLKLLVIAGCLGGVPSLYLLLSSLPESLPVPVIVVQHMPDIYTQVLAEDLNKITGLNVVEATNNVELKPGTVYITPGKYHASTRSIGQKNVITLHHGPKVKGFRPSIDVLLQSTQNTYQSNVLAVYLSGGGNDGIDGAKVIDITGGQIIVQNKNSSLLSDLPWQIESLGLHEGSYPLERLGHEISKKIKEGSYNKVY</sequence>
<dbReference type="GO" id="GO:0008984">
    <property type="term" value="F:protein-glutamate methylesterase activity"/>
    <property type="evidence" value="ECO:0007669"/>
    <property type="project" value="UniProtKB-EC"/>
</dbReference>
<dbReference type="GO" id="GO:0006935">
    <property type="term" value="P:chemotaxis"/>
    <property type="evidence" value="ECO:0007669"/>
    <property type="project" value="UniProtKB-KW"/>
</dbReference>
<dbReference type="PROSITE" id="PS50122">
    <property type="entry name" value="CHEB"/>
    <property type="match status" value="1"/>
</dbReference>
<comment type="caution">
    <text evidence="9">The sequence shown here is derived from an EMBL/GenBank/DDBJ whole genome shotgun (WGS) entry which is preliminary data.</text>
</comment>
<dbReference type="GO" id="GO:0000156">
    <property type="term" value="F:phosphorelay response regulator activity"/>
    <property type="evidence" value="ECO:0007669"/>
    <property type="project" value="InterPro"/>
</dbReference>
<dbReference type="PIRSF" id="PIRSF000876">
    <property type="entry name" value="RR_chemtxs_CheB"/>
    <property type="match status" value="1"/>
</dbReference>
<accession>A0A2N0VLA5</accession>
<proteinExistence type="predicted"/>
<evidence type="ECO:0000256" key="2">
    <source>
        <dbReference type="ARBA" id="ARBA00022500"/>
    </source>
</evidence>
<evidence type="ECO:0000256" key="1">
    <source>
        <dbReference type="ARBA" id="ARBA00022490"/>
    </source>
</evidence>
<name>A0A2N0VLA5_9BACT</name>
<evidence type="ECO:0000259" key="7">
    <source>
        <dbReference type="PROSITE" id="PS50110"/>
    </source>
</evidence>
<dbReference type="InterPro" id="IPR011006">
    <property type="entry name" value="CheY-like_superfamily"/>
</dbReference>
<dbReference type="Proteomes" id="UP000233398">
    <property type="component" value="Unassembled WGS sequence"/>
</dbReference>
<feature type="domain" description="CheB-type methylesterase" evidence="8">
    <location>
        <begin position="158"/>
        <end position="360"/>
    </location>
</feature>
<comment type="caution">
    <text evidence="6">Lacks conserved residue(s) required for the propagation of feature annotation.</text>
</comment>
<feature type="domain" description="Response regulatory" evidence="7">
    <location>
        <begin position="5"/>
        <end position="125"/>
    </location>
</feature>
<dbReference type="InterPro" id="IPR000673">
    <property type="entry name" value="Sig_transdc_resp-reg_Me-estase"/>
</dbReference>
<dbReference type="CDD" id="cd16432">
    <property type="entry name" value="CheB_Rec"/>
    <property type="match status" value="1"/>
</dbReference>
<comment type="catalytic activity">
    <reaction evidence="5">
        <text>[protein]-L-glutamate 5-O-methyl ester + H2O = L-glutamyl-[protein] + methanol + H(+)</text>
        <dbReference type="Rhea" id="RHEA:23236"/>
        <dbReference type="Rhea" id="RHEA-COMP:10208"/>
        <dbReference type="Rhea" id="RHEA-COMP:10311"/>
        <dbReference type="ChEBI" id="CHEBI:15377"/>
        <dbReference type="ChEBI" id="CHEBI:15378"/>
        <dbReference type="ChEBI" id="CHEBI:17790"/>
        <dbReference type="ChEBI" id="CHEBI:29973"/>
        <dbReference type="ChEBI" id="CHEBI:82795"/>
        <dbReference type="EC" id="3.1.1.61"/>
    </reaction>
</comment>
<dbReference type="PANTHER" id="PTHR42872">
    <property type="entry name" value="PROTEIN-GLUTAMATE METHYLESTERASE/PROTEIN-GLUTAMINE GLUTAMINASE"/>
    <property type="match status" value="1"/>
</dbReference>
<dbReference type="SUPFAM" id="SSF52172">
    <property type="entry name" value="CheY-like"/>
    <property type="match status" value="1"/>
</dbReference>
<evidence type="ECO:0000313" key="9">
    <source>
        <dbReference type="EMBL" id="PKD44983.1"/>
    </source>
</evidence>
<dbReference type="Gene3D" id="3.40.50.180">
    <property type="entry name" value="Methylesterase CheB, C-terminal domain"/>
    <property type="match status" value="1"/>
</dbReference>
<reference evidence="9 10" key="1">
    <citation type="submission" date="2017-11" db="EMBL/GenBank/DDBJ databases">
        <title>Rhodohalobacter 15182 sp. nov., isolated from a salt lake.</title>
        <authorList>
            <person name="Han S."/>
        </authorList>
    </citation>
    <scope>NUCLEOTIDE SEQUENCE [LARGE SCALE GENOMIC DNA]</scope>
    <source>
        <strain evidence="9 10">15182</strain>
    </source>
</reference>
<keyword evidence="10" id="KW-1185">Reference proteome</keyword>
<evidence type="ECO:0000313" key="10">
    <source>
        <dbReference type="Proteomes" id="UP000233398"/>
    </source>
</evidence>
<keyword evidence="2" id="KW-0145">Chemotaxis</keyword>
<dbReference type="PANTHER" id="PTHR42872:SF6">
    <property type="entry name" value="PROTEIN-GLUTAMATE METHYLESTERASE_PROTEIN-GLUTAMINE GLUTAMINASE"/>
    <property type="match status" value="1"/>
</dbReference>
<keyword evidence="1" id="KW-0963">Cytoplasm</keyword>